<comment type="caution">
    <text evidence="1">The sequence shown here is derived from an EMBL/GenBank/DDBJ whole genome shotgun (WGS) entry which is preliminary data.</text>
</comment>
<gene>
    <name evidence="1" type="ORF">WN944_015604</name>
</gene>
<accession>A0AAP0QR87</accession>
<dbReference type="Proteomes" id="UP001428341">
    <property type="component" value="Unassembled WGS sequence"/>
</dbReference>
<protein>
    <submittedName>
        <fullName evidence="1">Uncharacterized protein</fullName>
    </submittedName>
</protein>
<sequence>MSLIVCCFEIPFSKLSFVAFFLGVKLFYGCYYEIFSQDYTTDHLKEII</sequence>
<dbReference type="EMBL" id="JBCGBO010000005">
    <property type="protein sequence ID" value="KAK9200407.1"/>
    <property type="molecule type" value="Genomic_DNA"/>
</dbReference>
<evidence type="ECO:0000313" key="1">
    <source>
        <dbReference type="EMBL" id="KAK9200407.1"/>
    </source>
</evidence>
<organism evidence="1 2">
    <name type="scientific">Citrus x changshan-huyou</name>
    <dbReference type="NCBI Taxonomy" id="2935761"/>
    <lineage>
        <taxon>Eukaryota</taxon>
        <taxon>Viridiplantae</taxon>
        <taxon>Streptophyta</taxon>
        <taxon>Embryophyta</taxon>
        <taxon>Tracheophyta</taxon>
        <taxon>Spermatophyta</taxon>
        <taxon>Magnoliopsida</taxon>
        <taxon>eudicotyledons</taxon>
        <taxon>Gunneridae</taxon>
        <taxon>Pentapetalae</taxon>
        <taxon>rosids</taxon>
        <taxon>malvids</taxon>
        <taxon>Sapindales</taxon>
        <taxon>Rutaceae</taxon>
        <taxon>Aurantioideae</taxon>
        <taxon>Citrus</taxon>
    </lineage>
</organism>
<name>A0AAP0QR87_9ROSI</name>
<keyword evidence="2" id="KW-1185">Reference proteome</keyword>
<proteinExistence type="predicted"/>
<reference evidence="1 2" key="1">
    <citation type="submission" date="2024-05" db="EMBL/GenBank/DDBJ databases">
        <title>Haplotype-resolved chromosome-level genome assembly of Huyou (Citrus changshanensis).</title>
        <authorList>
            <person name="Miao C."/>
            <person name="Chen W."/>
            <person name="Wu Y."/>
            <person name="Wang L."/>
            <person name="Zhao S."/>
            <person name="Grierson D."/>
            <person name="Xu C."/>
            <person name="Chen K."/>
        </authorList>
    </citation>
    <scope>NUCLEOTIDE SEQUENCE [LARGE SCALE GENOMIC DNA]</scope>
    <source>
        <strain evidence="1">01-14</strain>
        <tissue evidence="1">Leaf</tissue>
    </source>
</reference>
<dbReference type="AlphaFoldDB" id="A0AAP0QR87"/>
<evidence type="ECO:0000313" key="2">
    <source>
        <dbReference type="Proteomes" id="UP001428341"/>
    </source>
</evidence>